<evidence type="ECO:0000256" key="2">
    <source>
        <dbReference type="ARBA" id="ARBA00005695"/>
    </source>
</evidence>
<evidence type="ECO:0000256" key="5">
    <source>
        <dbReference type="SAM" id="SignalP"/>
    </source>
</evidence>
<comment type="similarity">
    <text evidence="2">Belongs to the bacterial solute-binding protein 5 family.</text>
</comment>
<dbReference type="Gene3D" id="3.40.190.10">
    <property type="entry name" value="Periplasmic binding protein-like II"/>
    <property type="match status" value="1"/>
</dbReference>
<dbReference type="InterPro" id="IPR030678">
    <property type="entry name" value="Peptide/Ni-bd"/>
</dbReference>
<dbReference type="CDD" id="cd08490">
    <property type="entry name" value="PBP2_NikA_DppA_OppA_like_3"/>
    <property type="match status" value="1"/>
</dbReference>
<comment type="caution">
    <text evidence="7">The sequence shown here is derived from an EMBL/GenBank/DDBJ whole genome shotgun (WGS) entry which is preliminary data.</text>
</comment>
<dbReference type="SUPFAM" id="SSF53850">
    <property type="entry name" value="Periplasmic binding protein-like II"/>
    <property type="match status" value="1"/>
</dbReference>
<evidence type="ECO:0000256" key="1">
    <source>
        <dbReference type="ARBA" id="ARBA00004418"/>
    </source>
</evidence>
<organism evidence="7 8">
    <name type="scientific">Bosea massiliensis</name>
    <dbReference type="NCBI Taxonomy" id="151419"/>
    <lineage>
        <taxon>Bacteria</taxon>
        <taxon>Pseudomonadati</taxon>
        <taxon>Pseudomonadota</taxon>
        <taxon>Alphaproteobacteria</taxon>
        <taxon>Hyphomicrobiales</taxon>
        <taxon>Boseaceae</taxon>
        <taxon>Bosea</taxon>
    </lineage>
</organism>
<accession>A0ABW0NYQ1</accession>
<evidence type="ECO:0000313" key="7">
    <source>
        <dbReference type="EMBL" id="MFC5505610.1"/>
    </source>
</evidence>
<comment type="subcellular location">
    <subcellularLocation>
        <location evidence="1">Periplasm</location>
    </subcellularLocation>
</comment>
<reference evidence="8" key="1">
    <citation type="journal article" date="2019" name="Int. J. Syst. Evol. Microbiol.">
        <title>The Global Catalogue of Microorganisms (GCM) 10K type strain sequencing project: providing services to taxonomists for standard genome sequencing and annotation.</title>
        <authorList>
            <consortium name="The Broad Institute Genomics Platform"/>
            <consortium name="The Broad Institute Genome Sequencing Center for Infectious Disease"/>
            <person name="Wu L."/>
            <person name="Ma J."/>
        </authorList>
    </citation>
    <scope>NUCLEOTIDE SEQUENCE [LARGE SCALE GENOMIC DNA]</scope>
    <source>
        <strain evidence="8">CCUG 43117</strain>
    </source>
</reference>
<dbReference type="EMBL" id="JBHSLU010000018">
    <property type="protein sequence ID" value="MFC5505610.1"/>
    <property type="molecule type" value="Genomic_DNA"/>
</dbReference>
<keyword evidence="4 5" id="KW-0732">Signal</keyword>
<evidence type="ECO:0000256" key="4">
    <source>
        <dbReference type="ARBA" id="ARBA00022729"/>
    </source>
</evidence>
<dbReference type="PANTHER" id="PTHR30290">
    <property type="entry name" value="PERIPLASMIC BINDING COMPONENT OF ABC TRANSPORTER"/>
    <property type="match status" value="1"/>
</dbReference>
<dbReference type="PANTHER" id="PTHR30290:SF10">
    <property type="entry name" value="PERIPLASMIC OLIGOPEPTIDE-BINDING PROTEIN-RELATED"/>
    <property type="match status" value="1"/>
</dbReference>
<evidence type="ECO:0000256" key="3">
    <source>
        <dbReference type="ARBA" id="ARBA00022448"/>
    </source>
</evidence>
<dbReference type="PIRSF" id="PIRSF002741">
    <property type="entry name" value="MppA"/>
    <property type="match status" value="1"/>
</dbReference>
<feature type="domain" description="Solute-binding protein family 5" evidence="6">
    <location>
        <begin position="69"/>
        <end position="429"/>
    </location>
</feature>
<evidence type="ECO:0000313" key="8">
    <source>
        <dbReference type="Proteomes" id="UP001596060"/>
    </source>
</evidence>
<dbReference type="InterPro" id="IPR039424">
    <property type="entry name" value="SBP_5"/>
</dbReference>
<dbReference type="RefSeq" id="WP_066720259.1">
    <property type="nucleotide sequence ID" value="NZ_JBHSLU010000018.1"/>
</dbReference>
<keyword evidence="3" id="KW-0813">Transport</keyword>
<evidence type="ECO:0000259" key="6">
    <source>
        <dbReference type="Pfam" id="PF00496"/>
    </source>
</evidence>
<sequence>MLLSSFRSLGLVLAAALVTASATLAQEKPLRVAEIWEIPTLDPTQDGTLMKEKAMVTETMVAGNPDFTLAPGLATSWTRESDTVWVFKLRPGVTFHDGSPLTAEAVVVSLKAALERSGTVRSYIKIAELAARDSVTVVITTSEPFPALPAALVYASAAIVSPASPKMPDGTIERPIGTGPFKVAAWQPAAQSFTVERFEGYWGEKPSIPAVTFRGIPDPTTRALEMQKGSVDFTSEVPYGDLDTLAAKGFTVSRNVTARNYVLNFGSLKDTPFADVRVRKALSRAIDREEIAQYVLFGMGRAGISAFPDTMAFADKSITVPKSDLAAAKKLLAEAGYVAGSGGAMTKDGKPLAFTLFTYPQRPGLVPIAGAIQSQLRKLGVAVEIKVTTFSAIAKEMKPGDARLAALASAMYPHPDFYLRQTYHSKGATNTWGYANPKVDEALATAATTRDEGERSAAYNLVQRIAAEEEPCLTIAHYGVNVVMKPGVTNYAFNPIAHDYMLDPRMKLAP</sequence>
<dbReference type="Pfam" id="PF00496">
    <property type="entry name" value="SBP_bac_5"/>
    <property type="match status" value="1"/>
</dbReference>
<name>A0ABW0NYQ1_9HYPH</name>
<feature type="signal peptide" evidence="5">
    <location>
        <begin position="1"/>
        <end position="25"/>
    </location>
</feature>
<dbReference type="Proteomes" id="UP001596060">
    <property type="component" value="Unassembled WGS sequence"/>
</dbReference>
<protein>
    <submittedName>
        <fullName evidence="7">ABC transporter substrate-binding protein</fullName>
    </submittedName>
</protein>
<keyword evidence="8" id="KW-1185">Reference proteome</keyword>
<gene>
    <name evidence="7" type="ORF">ACFPN9_10105</name>
</gene>
<dbReference type="Gene3D" id="3.10.105.10">
    <property type="entry name" value="Dipeptide-binding Protein, Domain 3"/>
    <property type="match status" value="1"/>
</dbReference>
<proteinExistence type="inferred from homology"/>
<dbReference type="InterPro" id="IPR000914">
    <property type="entry name" value="SBP_5_dom"/>
</dbReference>
<feature type="chain" id="PRO_5045142204" evidence="5">
    <location>
        <begin position="26"/>
        <end position="510"/>
    </location>
</feature>